<reference evidence="2 3" key="1">
    <citation type="submission" date="2018-05" db="EMBL/GenBank/DDBJ databases">
        <title>Genome sequencing and assembly of the regulated plant pathogen Lachnellula willkommii and related sister species for the development of diagnostic species identification markers.</title>
        <authorList>
            <person name="Giroux E."/>
            <person name="Bilodeau G."/>
        </authorList>
    </citation>
    <scope>NUCLEOTIDE SEQUENCE [LARGE SCALE GENOMIC DNA]</scope>
    <source>
        <strain evidence="2 3">CBS 185.66</strain>
    </source>
</reference>
<keyword evidence="3" id="KW-1185">Reference proteome</keyword>
<evidence type="ECO:0000313" key="2">
    <source>
        <dbReference type="EMBL" id="TVY30307.1"/>
    </source>
</evidence>
<keyword evidence="1" id="KW-0812">Transmembrane</keyword>
<feature type="transmembrane region" description="Helical" evidence="1">
    <location>
        <begin position="545"/>
        <end position="567"/>
    </location>
</feature>
<dbReference type="RefSeq" id="XP_031009093.1">
    <property type="nucleotide sequence ID" value="XM_031146604.1"/>
</dbReference>
<evidence type="ECO:0000313" key="3">
    <source>
        <dbReference type="Proteomes" id="UP000431533"/>
    </source>
</evidence>
<feature type="transmembrane region" description="Helical" evidence="1">
    <location>
        <begin position="35"/>
        <end position="57"/>
    </location>
</feature>
<gene>
    <name evidence="2" type="ORF">LHYA1_G001624</name>
</gene>
<keyword evidence="1" id="KW-1133">Transmembrane helix</keyword>
<protein>
    <submittedName>
        <fullName evidence="2">Uncharacterized protein</fullName>
    </submittedName>
</protein>
<keyword evidence="1" id="KW-0472">Membrane</keyword>
<organism evidence="2 3">
    <name type="scientific">Lachnellula hyalina</name>
    <dbReference type="NCBI Taxonomy" id="1316788"/>
    <lineage>
        <taxon>Eukaryota</taxon>
        <taxon>Fungi</taxon>
        <taxon>Dikarya</taxon>
        <taxon>Ascomycota</taxon>
        <taxon>Pezizomycotina</taxon>
        <taxon>Leotiomycetes</taxon>
        <taxon>Helotiales</taxon>
        <taxon>Lachnaceae</taxon>
        <taxon>Lachnellula</taxon>
    </lineage>
</organism>
<dbReference type="OrthoDB" id="3540210at2759"/>
<dbReference type="Proteomes" id="UP000431533">
    <property type="component" value="Unassembled WGS sequence"/>
</dbReference>
<proteinExistence type="predicted"/>
<evidence type="ECO:0000256" key="1">
    <source>
        <dbReference type="SAM" id="Phobius"/>
    </source>
</evidence>
<dbReference type="EMBL" id="QGMH01000008">
    <property type="protein sequence ID" value="TVY30307.1"/>
    <property type="molecule type" value="Genomic_DNA"/>
</dbReference>
<name>A0A8H8R9U3_9HELO</name>
<dbReference type="AlphaFoldDB" id="A0A8H8R9U3"/>
<sequence length="672" mass="73927">MSSPIDRSYIHTGSWQNYSDNESIGATITLKTRDAAVLLALLAIIVTVAGSSVWRIIRYFCHQARSNPNVQHDAIFIQQQAILRNATSALSAAWAFTRLSHSWRKHQKTSRSSHTFLFLAVSIVIFTAFAVASIFSTRVTAAKGITFLLHSPNCGYWNSTLAGPTLEAVRILNVTYAASAYAKNCYDDDSSSASCGTFVKPRISWTANNDAPCPFAAKACSGTARPYELDTGPMDSHSTLGINAKPSERVTFRKVATCAKINGTTYATNKNETTQTGTDNFVQILMGPTRTSIGDIIHNYTYEYNEHTASVGVGYGLQAVSTGYDNWTPISDFNRTDADSTMFFLSTNGIDNINPVTDPLFTATRAVNKTLNNGAVATRYISTAYTSAMGCIEQFQICNPSKSPPLCTPLVKWDDLGDYVEKIDLNDLQYSTATTMFVASFQSKLWAAVNGRGGSSLKAQSTVLSLTQVAALPPNQWQIELDGWFATSLAVLQQQVVEIATGPTNFNNYSVIDAPSDKYDREICTRQMVRNVGGYQNFSTLGVSLIIGLGSLLVIVGASIDSIWALIQTHVLKKRYTSYGRLAWESDGYLQLQRMAQESAGHDNWVNCDGHIPVLRNIESDSQRVSVLNVSDRQHPRLSRAKQEILYREVTQEQDTLRSKLLDTKSSRSPFC</sequence>
<comment type="caution">
    <text evidence="2">The sequence shown here is derived from an EMBL/GenBank/DDBJ whole genome shotgun (WGS) entry which is preliminary data.</text>
</comment>
<dbReference type="GeneID" id="41981822"/>
<feature type="transmembrane region" description="Helical" evidence="1">
    <location>
        <begin position="115"/>
        <end position="135"/>
    </location>
</feature>
<accession>A0A8H8R9U3</accession>